<sequence length="192" mass="21453">MTLIIDTDAPSATRQHLREPPDPALAKQRVKLRDRAGLIRGEAIVAAIDGNDLILTDLRELPEEDRFRSEGGISLTAWGDPGAITGGRRQLRPEQQEFRRRLLDAYGGRCAVTDCDVEAALEAAHLRDFRTSNEVRDGILLRADIHALLDEGLMTITPDLRAVFAPQALGHYRVFDGKPLHLPARRRDWPQP</sequence>
<organism evidence="2 3">
    <name type="scientific">Skermanella cutis</name>
    <dbReference type="NCBI Taxonomy" id="2775420"/>
    <lineage>
        <taxon>Bacteria</taxon>
        <taxon>Pseudomonadati</taxon>
        <taxon>Pseudomonadota</taxon>
        <taxon>Alphaproteobacteria</taxon>
        <taxon>Rhodospirillales</taxon>
        <taxon>Azospirillaceae</taxon>
        <taxon>Skermanella</taxon>
    </lineage>
</organism>
<dbReference type="GO" id="GO:0004519">
    <property type="term" value="F:endonuclease activity"/>
    <property type="evidence" value="ECO:0007669"/>
    <property type="project" value="UniProtKB-KW"/>
</dbReference>
<evidence type="ECO:0000313" key="2">
    <source>
        <dbReference type="EMBL" id="QQP90744.1"/>
    </source>
</evidence>
<feature type="domain" description="HNH nuclease" evidence="1">
    <location>
        <begin position="110"/>
        <end position="156"/>
    </location>
</feature>
<dbReference type="Pfam" id="PF13391">
    <property type="entry name" value="HNH_2"/>
    <property type="match status" value="1"/>
</dbReference>
<gene>
    <name evidence="2" type="ORF">IGS68_05835</name>
</gene>
<dbReference type="EMBL" id="CP067420">
    <property type="protein sequence ID" value="QQP90744.1"/>
    <property type="molecule type" value="Genomic_DNA"/>
</dbReference>
<name>A0ABX7B8P2_9PROT</name>
<evidence type="ECO:0000313" key="3">
    <source>
        <dbReference type="Proteomes" id="UP000595197"/>
    </source>
</evidence>
<keyword evidence="3" id="KW-1185">Reference proteome</keyword>
<dbReference type="Proteomes" id="UP000595197">
    <property type="component" value="Chromosome"/>
</dbReference>
<evidence type="ECO:0000259" key="1">
    <source>
        <dbReference type="Pfam" id="PF13391"/>
    </source>
</evidence>
<keyword evidence="2" id="KW-0378">Hydrolase</keyword>
<keyword evidence="2" id="KW-0255">Endonuclease</keyword>
<reference evidence="2" key="1">
    <citation type="submission" date="2021-02" db="EMBL/GenBank/DDBJ databases">
        <title>Skermanella TT6 skin isolate.</title>
        <authorList>
            <person name="Lee K."/>
            <person name="Ganzorig M."/>
        </authorList>
    </citation>
    <scope>NUCLEOTIDE SEQUENCE</scope>
    <source>
        <strain evidence="2">TT6</strain>
    </source>
</reference>
<accession>A0ABX7B8P2</accession>
<dbReference type="InterPro" id="IPR003615">
    <property type="entry name" value="HNH_nuc"/>
</dbReference>
<keyword evidence="2" id="KW-0540">Nuclease</keyword>
<proteinExistence type="predicted"/>
<protein>
    <submittedName>
        <fullName evidence="2">HNH endonuclease</fullName>
    </submittedName>
</protein>
<dbReference type="RefSeq" id="WP_201078042.1">
    <property type="nucleotide sequence ID" value="NZ_CP067420.1"/>
</dbReference>